<accession>A0A816AKS7</accession>
<evidence type="ECO:0000313" key="2">
    <source>
        <dbReference type="EMBL" id="CAF1598914.1"/>
    </source>
</evidence>
<sequence>MSMNLQCQSFIRHCAQHAKQGVVAKLDCGVVLAWTRSNFRFLNGFFLATTVVDEQDLRWRLDEIKQYIKQMKPSFAWALFIEPEWLPLEMIERSKEICSVAGFILASDFKCMQARDLLQPVRSLPEAEISFATCNSDIYNAALLNLQAYHMEESVAETIVNNHALVTDFDKQFCCLVSINSTPVATATTVVLDKCLYVALVATSTQHRMQRNGIHFI</sequence>
<dbReference type="OrthoDB" id="10438202at2759"/>
<reference evidence="2" key="1">
    <citation type="submission" date="2021-02" db="EMBL/GenBank/DDBJ databases">
        <authorList>
            <person name="Nowell W R."/>
        </authorList>
    </citation>
    <scope>NUCLEOTIDE SEQUENCE</scope>
</reference>
<evidence type="ECO:0000313" key="3">
    <source>
        <dbReference type="Proteomes" id="UP000663832"/>
    </source>
</evidence>
<dbReference type="EMBL" id="CAJNOM010001220">
    <property type="protein sequence ID" value="CAF1598914.1"/>
    <property type="molecule type" value="Genomic_DNA"/>
</dbReference>
<evidence type="ECO:0000313" key="1">
    <source>
        <dbReference type="EMBL" id="CAF0962559.1"/>
    </source>
</evidence>
<dbReference type="Proteomes" id="UP000663832">
    <property type="component" value="Unassembled WGS sequence"/>
</dbReference>
<dbReference type="EMBL" id="CAJNOI010000056">
    <property type="protein sequence ID" value="CAF0962559.1"/>
    <property type="molecule type" value="Genomic_DNA"/>
</dbReference>
<proteinExistence type="predicted"/>
<name>A0A816AKS7_9BILA</name>
<organism evidence="2 3">
    <name type="scientific">Adineta steineri</name>
    <dbReference type="NCBI Taxonomy" id="433720"/>
    <lineage>
        <taxon>Eukaryota</taxon>
        <taxon>Metazoa</taxon>
        <taxon>Spiralia</taxon>
        <taxon>Gnathifera</taxon>
        <taxon>Rotifera</taxon>
        <taxon>Eurotatoria</taxon>
        <taxon>Bdelloidea</taxon>
        <taxon>Adinetida</taxon>
        <taxon>Adinetidae</taxon>
        <taxon>Adineta</taxon>
    </lineage>
</organism>
<gene>
    <name evidence="1" type="ORF">BJG266_LOCUS13834</name>
    <name evidence="2" type="ORF">QVE165_LOCUS52319</name>
</gene>
<protein>
    <submittedName>
        <fullName evidence="2">Uncharacterized protein</fullName>
    </submittedName>
</protein>
<comment type="caution">
    <text evidence="2">The sequence shown here is derived from an EMBL/GenBank/DDBJ whole genome shotgun (WGS) entry which is preliminary data.</text>
</comment>
<keyword evidence="3" id="KW-1185">Reference proteome</keyword>
<dbReference type="Proteomes" id="UP000663877">
    <property type="component" value="Unassembled WGS sequence"/>
</dbReference>
<dbReference type="AlphaFoldDB" id="A0A816AKS7"/>